<accession>A0A6C0E8P4</accession>
<dbReference type="AlphaFoldDB" id="A0A6C0E8P4"/>
<evidence type="ECO:0000313" key="2">
    <source>
        <dbReference type="EMBL" id="QHT24773.1"/>
    </source>
</evidence>
<name>A0A6C0E8P4_9ZZZZ</name>
<reference evidence="2" key="1">
    <citation type="journal article" date="2020" name="Nature">
        <title>Giant virus diversity and host interactions through global metagenomics.</title>
        <authorList>
            <person name="Schulz F."/>
            <person name="Roux S."/>
            <person name="Paez-Espino D."/>
            <person name="Jungbluth S."/>
            <person name="Walsh D.A."/>
            <person name="Denef V.J."/>
            <person name="McMahon K.D."/>
            <person name="Konstantinidis K.T."/>
            <person name="Eloe-Fadrosh E.A."/>
            <person name="Kyrpides N.C."/>
            <person name="Woyke T."/>
        </authorList>
    </citation>
    <scope>NUCLEOTIDE SEQUENCE</scope>
    <source>
        <strain evidence="2">GVMAG-M-3300023179-150</strain>
    </source>
</reference>
<sequence length="175" mass="19673">MSTTTIILKKSDLIFKVDPKMVQLVNQSDKLIAFISKGGMSHFSSVYNTYTKKNQTLGDKHYAYLAINEDNKVYVQIEYHTTVLCLVHDAEFSTDNFNADTFYEKNLKNNTMLFSSTSLAQDRNKVSVNIEFTDDSGTSGTPGTPGTSGGSRKYKKSTKRNKNKKRGGRRTKSKN</sequence>
<organism evidence="2">
    <name type="scientific">viral metagenome</name>
    <dbReference type="NCBI Taxonomy" id="1070528"/>
    <lineage>
        <taxon>unclassified sequences</taxon>
        <taxon>metagenomes</taxon>
        <taxon>organismal metagenomes</taxon>
    </lineage>
</organism>
<protein>
    <submittedName>
        <fullName evidence="2">Uncharacterized protein</fullName>
    </submittedName>
</protein>
<proteinExistence type="predicted"/>
<feature type="compositionally biased region" description="Low complexity" evidence="1">
    <location>
        <begin position="136"/>
        <end position="145"/>
    </location>
</feature>
<feature type="compositionally biased region" description="Basic residues" evidence="1">
    <location>
        <begin position="152"/>
        <end position="175"/>
    </location>
</feature>
<evidence type="ECO:0000256" key="1">
    <source>
        <dbReference type="SAM" id="MobiDB-lite"/>
    </source>
</evidence>
<dbReference type="EMBL" id="MN739749">
    <property type="protein sequence ID" value="QHT24773.1"/>
    <property type="molecule type" value="Genomic_DNA"/>
</dbReference>
<feature type="region of interest" description="Disordered" evidence="1">
    <location>
        <begin position="132"/>
        <end position="175"/>
    </location>
</feature>